<feature type="active site" description="Proton donor" evidence="3">
    <location>
        <position position="230"/>
    </location>
</feature>
<dbReference type="GO" id="GO:0015929">
    <property type="term" value="F:hexosaminidase activity"/>
    <property type="evidence" value="ECO:0007669"/>
    <property type="project" value="UniProtKB-ARBA"/>
</dbReference>
<dbReference type="RefSeq" id="WP_094396743.1">
    <property type="nucleotide sequence ID" value="NZ_CP016893.1"/>
</dbReference>
<keyword evidence="1 3" id="KW-0378">Hydrolase</keyword>
<comment type="similarity">
    <text evidence="3">Belongs to the glycosyl hydrolase 84 family.</text>
</comment>
<gene>
    <name evidence="5" type="ORF">Thert_00287</name>
</gene>
<dbReference type="SUPFAM" id="SSF51445">
    <property type="entry name" value="(Trans)glycosidases"/>
    <property type="match status" value="1"/>
</dbReference>
<evidence type="ECO:0000259" key="4">
    <source>
        <dbReference type="PROSITE" id="PS52009"/>
    </source>
</evidence>
<dbReference type="Gene3D" id="3.30.379.10">
    <property type="entry name" value="Chitobiase/beta-hexosaminidase domain 2-like"/>
    <property type="match status" value="1"/>
</dbReference>
<dbReference type="GO" id="GO:1901135">
    <property type="term" value="P:carbohydrate derivative metabolic process"/>
    <property type="evidence" value="ECO:0007669"/>
    <property type="project" value="UniProtKB-ARBA"/>
</dbReference>
<dbReference type="Pfam" id="PF07555">
    <property type="entry name" value="NAGidase"/>
    <property type="match status" value="1"/>
</dbReference>
<dbReference type="EMBL" id="CP016893">
    <property type="protein sequence ID" value="AST56509.1"/>
    <property type="molecule type" value="Genomic_DNA"/>
</dbReference>
<accession>A0A223HVK7</accession>
<dbReference type="Pfam" id="PF02838">
    <property type="entry name" value="Glyco_hydro_20b"/>
    <property type="match status" value="1"/>
</dbReference>
<keyword evidence="2 3" id="KW-0326">Glycosidase</keyword>
<feature type="domain" description="GH84" evidence="4">
    <location>
        <begin position="115"/>
        <end position="390"/>
    </location>
</feature>
<dbReference type="InterPro" id="IPR011496">
    <property type="entry name" value="O-GlcNAcase_cat"/>
</dbReference>
<dbReference type="Gene3D" id="3.20.20.80">
    <property type="entry name" value="Glycosidases"/>
    <property type="match status" value="1"/>
</dbReference>
<proteinExistence type="inferred from homology"/>
<dbReference type="SUPFAM" id="SSF55545">
    <property type="entry name" value="beta-N-acetylhexosaminidase-like domain"/>
    <property type="match status" value="1"/>
</dbReference>
<dbReference type="GO" id="GO:0005975">
    <property type="term" value="P:carbohydrate metabolic process"/>
    <property type="evidence" value="ECO:0007669"/>
    <property type="project" value="UniProtKB-ARBA"/>
</dbReference>
<sequence>MIDIVPEPKEIFFTGDEKIYKKLVNITVEEKIDEFDLPEFIKIVRMDGDLKLKTYKNEKIPSEGYRIKIKDDILVEFSDDRGYQYAIDTVFNLFKKEGNNVIIPEVEIIDWPSFKMRGIIEGFYGEPWSFEDRIDMISFLRRHKMNTYFYAPKDDPYHREKWREPYPPDLLNKLDVLINKCNEKNVDFVFSVSPGNSIKYTDDHDFKLLCEKYDIFANKGVRKFALLLDDIDYELKYEDDIEEFLIPGNAHAFLCNKVFSYLKDKYNDIEFIVCPTEYHQEENSDYRRSLREKLDKNILVFWTGIGVTAPIITNSDADNIYSIYRHELVLWDNYPVNDYSKDNLYLGAVINRSRELYKHNCRYILSNPMNQAEASKISLITYSYYMWNPEAYNPYIALEKAYKEIGGEGWEYVKFLCENAENPPMWPLETRVSKLIKQYQLTKGNIILEELGKIFESIYELPDNLEKFVDNKRFLQDIRPWYNRIKIDGKIGRIAINVLKCKENIDVLEELLDESRKIENKYLDKIVYDFYVNIIDELGRRKYE</sequence>
<evidence type="ECO:0000313" key="5">
    <source>
        <dbReference type="EMBL" id="AST56509.1"/>
    </source>
</evidence>
<protein>
    <submittedName>
        <fullName evidence="5">Beta-N-acetylglucosaminidase</fullName>
    </submittedName>
</protein>
<dbReference type="PROSITE" id="PS52009">
    <property type="entry name" value="GH84"/>
    <property type="match status" value="1"/>
</dbReference>
<reference evidence="5 6" key="1">
    <citation type="submission" date="2016-08" db="EMBL/GenBank/DDBJ databases">
        <title>A novel genetic cassette of butanologenic Thermoanaerobacterium thermosaccharolyticum that directly convert cellulose to butanol.</title>
        <authorList>
            <person name="Li T."/>
            <person name="He J."/>
        </authorList>
    </citation>
    <scope>NUCLEOTIDE SEQUENCE [LARGE SCALE GENOMIC DNA]</scope>
    <source>
        <strain evidence="5 6">TG57</strain>
    </source>
</reference>
<organism evidence="5 6">
    <name type="scientific">Thermoanaerobacterium thermosaccharolyticum</name>
    <name type="common">Clostridium thermosaccharolyticum</name>
    <dbReference type="NCBI Taxonomy" id="1517"/>
    <lineage>
        <taxon>Bacteria</taxon>
        <taxon>Bacillati</taxon>
        <taxon>Bacillota</taxon>
        <taxon>Clostridia</taxon>
        <taxon>Thermoanaerobacterales</taxon>
        <taxon>Thermoanaerobacteraceae</taxon>
        <taxon>Thermoanaerobacterium</taxon>
    </lineage>
</organism>
<dbReference type="PANTHER" id="PTHR13170:SF16">
    <property type="entry name" value="PROTEIN O-GLCNACASE"/>
    <property type="match status" value="1"/>
</dbReference>
<dbReference type="Proteomes" id="UP000214975">
    <property type="component" value="Chromosome"/>
</dbReference>
<dbReference type="InterPro" id="IPR015882">
    <property type="entry name" value="HEX_bac_N"/>
</dbReference>
<evidence type="ECO:0000313" key="6">
    <source>
        <dbReference type="Proteomes" id="UP000214975"/>
    </source>
</evidence>
<name>A0A223HVK7_THETR</name>
<evidence type="ECO:0000256" key="2">
    <source>
        <dbReference type="ARBA" id="ARBA00023295"/>
    </source>
</evidence>
<dbReference type="InterPro" id="IPR051822">
    <property type="entry name" value="Glycosyl_Hydrolase_84"/>
</dbReference>
<dbReference type="PANTHER" id="PTHR13170">
    <property type="entry name" value="O-GLCNACASE"/>
    <property type="match status" value="1"/>
</dbReference>
<dbReference type="InterPro" id="IPR029018">
    <property type="entry name" value="Hex-like_dom2"/>
</dbReference>
<dbReference type="AlphaFoldDB" id="A0A223HVK7"/>
<evidence type="ECO:0000256" key="3">
    <source>
        <dbReference type="PROSITE-ProRule" id="PRU01353"/>
    </source>
</evidence>
<dbReference type="SUPFAM" id="SSF140657">
    <property type="entry name" value="Hyaluronidase post-catalytic domain-like"/>
    <property type="match status" value="1"/>
</dbReference>
<evidence type="ECO:0000256" key="1">
    <source>
        <dbReference type="ARBA" id="ARBA00022801"/>
    </source>
</evidence>
<dbReference type="InterPro" id="IPR017853">
    <property type="entry name" value="GH"/>
</dbReference>
<dbReference type="Gene3D" id="1.20.58.460">
    <property type="entry name" value="Hyaluronidase post-catalytic domain-like"/>
    <property type="match status" value="1"/>
</dbReference>